<dbReference type="STRING" id="543526.Htur_2618"/>
<dbReference type="AlphaFoldDB" id="D2RWJ4"/>
<keyword evidence="3" id="KW-1185">Reference proteome</keyword>
<feature type="domain" description="SnoaL-like" evidence="1">
    <location>
        <begin position="3"/>
        <end position="99"/>
    </location>
</feature>
<evidence type="ECO:0000313" key="3">
    <source>
        <dbReference type="Proteomes" id="UP000001903"/>
    </source>
</evidence>
<reference evidence="2 3" key="1">
    <citation type="journal article" date="2010" name="Stand. Genomic Sci.">
        <title>Complete genome sequence of Haloterrigena turkmenica type strain (4k).</title>
        <authorList>
            <person name="Saunders E."/>
            <person name="Tindall B.J."/>
            <person name="Fahnrich R."/>
            <person name="Lapidus A."/>
            <person name="Copeland A."/>
            <person name="Del Rio T.G."/>
            <person name="Lucas S."/>
            <person name="Chen F."/>
            <person name="Tice H."/>
            <person name="Cheng J.F."/>
            <person name="Han C."/>
            <person name="Detter J.C."/>
            <person name="Bruce D."/>
            <person name="Goodwin L."/>
            <person name="Chain P."/>
            <person name="Pitluck S."/>
            <person name="Pati A."/>
            <person name="Ivanova N."/>
            <person name="Mavromatis K."/>
            <person name="Chen A."/>
            <person name="Palaniappan K."/>
            <person name="Land M."/>
            <person name="Hauser L."/>
            <person name="Chang Y.J."/>
            <person name="Jeffries C.D."/>
            <person name="Brettin T."/>
            <person name="Rohde M."/>
            <person name="Goker M."/>
            <person name="Bristow J."/>
            <person name="Eisen J.A."/>
            <person name="Markowitz V."/>
            <person name="Hugenholtz P."/>
            <person name="Klenk H.P."/>
            <person name="Kyrpides N.C."/>
        </authorList>
    </citation>
    <scope>NUCLEOTIDE SEQUENCE [LARGE SCALE GENOMIC DNA]</scope>
    <source>
        <strain evidence="3">ATCC 51198 / DSM 5511 / JCM 9101 / NCIMB 13204 / VKM B-1734 / 4k</strain>
    </source>
</reference>
<dbReference type="InterPro" id="IPR032710">
    <property type="entry name" value="NTF2-like_dom_sf"/>
</dbReference>
<evidence type="ECO:0000259" key="1">
    <source>
        <dbReference type="Pfam" id="PF12680"/>
    </source>
</evidence>
<dbReference type="Gene3D" id="3.10.450.50">
    <property type="match status" value="1"/>
</dbReference>
<dbReference type="InterPro" id="IPR037401">
    <property type="entry name" value="SnoaL-like"/>
</dbReference>
<evidence type="ECO:0000313" key="2">
    <source>
        <dbReference type="EMBL" id="ADB61495.1"/>
    </source>
</evidence>
<dbReference type="SUPFAM" id="SSF54427">
    <property type="entry name" value="NTF2-like"/>
    <property type="match status" value="1"/>
</dbReference>
<proteinExistence type="predicted"/>
<dbReference type="KEGG" id="htu:Htur_2618"/>
<dbReference type="Proteomes" id="UP000001903">
    <property type="component" value="Chromosome"/>
</dbReference>
<dbReference type="HOGENOM" id="CLU_147287_1_0_2"/>
<dbReference type="Pfam" id="PF12680">
    <property type="entry name" value="SnoaL_2"/>
    <property type="match status" value="1"/>
</dbReference>
<gene>
    <name evidence="2" type="ordered locus">Htur_2618</name>
</gene>
<organism evidence="2 3">
    <name type="scientific">Haloterrigena turkmenica (strain ATCC 51198 / DSM 5511 / JCM 9101 / NCIMB 13204 / VKM B-1734 / 4k)</name>
    <name type="common">Halococcus turkmenicus</name>
    <dbReference type="NCBI Taxonomy" id="543526"/>
    <lineage>
        <taxon>Archaea</taxon>
        <taxon>Methanobacteriati</taxon>
        <taxon>Methanobacteriota</taxon>
        <taxon>Stenosarchaea group</taxon>
        <taxon>Halobacteria</taxon>
        <taxon>Halobacteriales</taxon>
        <taxon>Natrialbaceae</taxon>
        <taxon>Haloterrigena</taxon>
    </lineage>
</organism>
<dbReference type="eggNOG" id="arCOG03106">
    <property type="taxonomic scope" value="Archaea"/>
</dbReference>
<dbReference type="CDD" id="cd00531">
    <property type="entry name" value="NTF2_like"/>
    <property type="match status" value="1"/>
</dbReference>
<sequence length="110" mass="12673">MLESYYEHVDAGDTEALLELFADDIRYERPGQSDIEGIEELREFYERDRPLDDGTHEVDLMVVDDGHVAVRGRFSGVQSGDDVTFGFADHHEFDDGLIVNRWTYTDRDTV</sequence>
<dbReference type="EMBL" id="CP001860">
    <property type="protein sequence ID" value="ADB61495.1"/>
    <property type="molecule type" value="Genomic_DNA"/>
</dbReference>
<accession>D2RWJ4</accession>
<name>D2RWJ4_HALTV</name>
<protein>
    <recommendedName>
        <fullName evidence="1">SnoaL-like domain-containing protein</fullName>
    </recommendedName>
</protein>